<dbReference type="Gene3D" id="1.10.10.10">
    <property type="entry name" value="Winged helix-like DNA-binding domain superfamily/Winged helix DNA-binding domain"/>
    <property type="match status" value="1"/>
</dbReference>
<evidence type="ECO:0000256" key="2">
    <source>
        <dbReference type="ARBA" id="ARBA00023015"/>
    </source>
</evidence>
<protein>
    <submittedName>
        <fullName evidence="8">ECF RNA polymerase sigma factor SigE</fullName>
    </submittedName>
</protein>
<dbReference type="NCBIfam" id="TIGR02937">
    <property type="entry name" value="sigma70-ECF"/>
    <property type="match status" value="1"/>
</dbReference>
<comment type="similarity">
    <text evidence="1">Belongs to the sigma-70 factor family. ECF subfamily.</text>
</comment>
<evidence type="ECO:0000256" key="1">
    <source>
        <dbReference type="ARBA" id="ARBA00010641"/>
    </source>
</evidence>
<dbReference type="Pfam" id="PF04542">
    <property type="entry name" value="Sigma70_r2"/>
    <property type="match status" value="1"/>
</dbReference>
<name>A0A517Y0Y1_9BACT</name>
<evidence type="ECO:0000256" key="5">
    <source>
        <dbReference type="ARBA" id="ARBA00023163"/>
    </source>
</evidence>
<reference evidence="8 9" key="1">
    <citation type="submission" date="2019-02" db="EMBL/GenBank/DDBJ databases">
        <title>Deep-cultivation of Planctomycetes and their phenomic and genomic characterization uncovers novel biology.</title>
        <authorList>
            <person name="Wiegand S."/>
            <person name="Jogler M."/>
            <person name="Boedeker C."/>
            <person name="Pinto D."/>
            <person name="Vollmers J."/>
            <person name="Rivas-Marin E."/>
            <person name="Kohn T."/>
            <person name="Peeters S.H."/>
            <person name="Heuer A."/>
            <person name="Rast P."/>
            <person name="Oberbeckmann S."/>
            <person name="Bunk B."/>
            <person name="Jeske O."/>
            <person name="Meyerdierks A."/>
            <person name="Storesund J.E."/>
            <person name="Kallscheuer N."/>
            <person name="Luecker S."/>
            <person name="Lage O.M."/>
            <person name="Pohl T."/>
            <person name="Merkel B.J."/>
            <person name="Hornburger P."/>
            <person name="Mueller R.-W."/>
            <person name="Bruemmer F."/>
            <person name="Labrenz M."/>
            <person name="Spormann A.M."/>
            <person name="Op den Camp H."/>
            <person name="Overmann J."/>
            <person name="Amann R."/>
            <person name="Jetten M.S.M."/>
            <person name="Mascher T."/>
            <person name="Medema M.H."/>
            <person name="Devos D.P."/>
            <person name="Kaster A.-K."/>
            <person name="Ovreas L."/>
            <person name="Rohde M."/>
            <person name="Galperin M.Y."/>
            <person name="Jogler C."/>
        </authorList>
    </citation>
    <scope>NUCLEOTIDE SEQUENCE [LARGE SCALE GENOMIC DNA]</scope>
    <source>
        <strain evidence="8 9">ETA_A1</strain>
    </source>
</reference>
<keyword evidence="5" id="KW-0804">Transcription</keyword>
<dbReference type="Gene3D" id="1.10.1740.10">
    <property type="match status" value="1"/>
</dbReference>
<keyword evidence="9" id="KW-1185">Reference proteome</keyword>
<dbReference type="InterPro" id="IPR036388">
    <property type="entry name" value="WH-like_DNA-bd_sf"/>
</dbReference>
<keyword evidence="2" id="KW-0805">Transcription regulation</keyword>
<dbReference type="Pfam" id="PF07676">
    <property type="entry name" value="PD40"/>
    <property type="match status" value="2"/>
</dbReference>
<dbReference type="InterPro" id="IPR013249">
    <property type="entry name" value="RNA_pol_sigma70_r4_t2"/>
</dbReference>
<evidence type="ECO:0000259" key="7">
    <source>
        <dbReference type="Pfam" id="PF08281"/>
    </source>
</evidence>
<dbReference type="InterPro" id="IPR039425">
    <property type="entry name" value="RNA_pol_sigma-70-like"/>
</dbReference>
<sequence length="584" mass="61789">MTPTATGLTRLVGPTDADLLTRFVAARDDAAFAELVRRHGPAVLAVCRRLTGHLQDAEDAFQAAFLVLARKADRVHPGEPVAGWLVGVAVRAARNAAARAWRRRGREALVEVVPDVSARGAEPFDPDAAAAVLDEVGRLPAFLRSAVILCELEGRSRFAAARELGVAEGTLSSRLAAARKRLAARLAARGFAPAVLAVLAPAVVPRRLQAATADLTTTPVPGSVSTLARGVLPIMDVRRLSLVPLLAGLAAVAALAIPGASAPPPPTAPAPRAAAAPAAAAGPNKLFFCHGDDFYLCDPDGRNGRVVSHPECPDPHPDAFSLSPDGKTVVYAMNKGNPGARVQRLLLFAADGTGPATDIGDGRATMGYRWSGDGTRIAVMSGDDEAKDAATANIRHEVVDVATGRRTRLPVPRDHYVTDWSRDGERFVTCQIGVLTDGRETCRTWLLDRHGKTVREIGAPEKLMAAGGRLSPDGRRVLCSALRPDDDRDTGLLYVFDLATGSTTPVVGVPPGGHLGGCCWSPDGRRIAYTWQSNRVEPKPGHLDPNQKIELRAIVCDPDGRNATVVASDRSTAGNWSFGSIDWR</sequence>
<dbReference type="OrthoDB" id="9784272at2"/>
<keyword evidence="3" id="KW-0731">Sigma factor</keyword>
<evidence type="ECO:0000313" key="8">
    <source>
        <dbReference type="EMBL" id="QDU23411.1"/>
    </source>
</evidence>
<dbReference type="SUPFAM" id="SSF88946">
    <property type="entry name" value="Sigma2 domain of RNA polymerase sigma factors"/>
    <property type="match status" value="1"/>
</dbReference>
<dbReference type="EMBL" id="CP036273">
    <property type="protein sequence ID" value="QDU23411.1"/>
    <property type="molecule type" value="Genomic_DNA"/>
</dbReference>
<evidence type="ECO:0000259" key="6">
    <source>
        <dbReference type="Pfam" id="PF04542"/>
    </source>
</evidence>
<dbReference type="PANTHER" id="PTHR43133">
    <property type="entry name" value="RNA POLYMERASE ECF-TYPE SIGMA FACTO"/>
    <property type="match status" value="1"/>
</dbReference>
<proteinExistence type="inferred from homology"/>
<evidence type="ECO:0000256" key="4">
    <source>
        <dbReference type="ARBA" id="ARBA00023125"/>
    </source>
</evidence>
<organism evidence="8 9">
    <name type="scientific">Urbifossiella limnaea</name>
    <dbReference type="NCBI Taxonomy" id="2528023"/>
    <lineage>
        <taxon>Bacteria</taxon>
        <taxon>Pseudomonadati</taxon>
        <taxon>Planctomycetota</taxon>
        <taxon>Planctomycetia</taxon>
        <taxon>Gemmatales</taxon>
        <taxon>Gemmataceae</taxon>
        <taxon>Urbifossiella</taxon>
    </lineage>
</organism>
<keyword evidence="4" id="KW-0238">DNA-binding</keyword>
<dbReference type="Pfam" id="PF08281">
    <property type="entry name" value="Sigma70_r4_2"/>
    <property type="match status" value="1"/>
</dbReference>
<dbReference type="InterPro" id="IPR013324">
    <property type="entry name" value="RNA_pol_sigma_r3/r4-like"/>
</dbReference>
<accession>A0A517Y0Y1</accession>
<gene>
    <name evidence="8" type="primary">sigE_20</name>
    <name evidence="8" type="ORF">ETAA1_54110</name>
</gene>
<dbReference type="SUPFAM" id="SSF88659">
    <property type="entry name" value="Sigma3 and sigma4 domains of RNA polymerase sigma factors"/>
    <property type="match status" value="1"/>
</dbReference>
<dbReference type="KEGG" id="uli:ETAA1_54110"/>
<evidence type="ECO:0000313" key="9">
    <source>
        <dbReference type="Proteomes" id="UP000319576"/>
    </source>
</evidence>
<dbReference type="Gene3D" id="2.120.10.30">
    <property type="entry name" value="TolB, C-terminal domain"/>
    <property type="match status" value="2"/>
</dbReference>
<dbReference type="AlphaFoldDB" id="A0A517Y0Y1"/>
<feature type="domain" description="RNA polymerase sigma-70 region 2" evidence="6">
    <location>
        <begin position="35"/>
        <end position="103"/>
    </location>
</feature>
<dbReference type="InterPro" id="IPR007627">
    <property type="entry name" value="RNA_pol_sigma70_r2"/>
</dbReference>
<dbReference type="GO" id="GO:0006352">
    <property type="term" value="P:DNA-templated transcription initiation"/>
    <property type="evidence" value="ECO:0007669"/>
    <property type="project" value="InterPro"/>
</dbReference>
<dbReference type="InterPro" id="IPR011042">
    <property type="entry name" value="6-blade_b-propeller_TolB-like"/>
</dbReference>
<dbReference type="RefSeq" id="WP_145243659.1">
    <property type="nucleotide sequence ID" value="NZ_CP036273.1"/>
</dbReference>
<dbReference type="GO" id="GO:0016987">
    <property type="term" value="F:sigma factor activity"/>
    <property type="evidence" value="ECO:0007669"/>
    <property type="project" value="UniProtKB-KW"/>
</dbReference>
<dbReference type="InterPro" id="IPR013325">
    <property type="entry name" value="RNA_pol_sigma_r2"/>
</dbReference>
<feature type="domain" description="RNA polymerase sigma factor 70 region 4 type 2" evidence="7">
    <location>
        <begin position="131"/>
        <end position="182"/>
    </location>
</feature>
<dbReference type="PANTHER" id="PTHR43133:SF8">
    <property type="entry name" value="RNA POLYMERASE SIGMA FACTOR HI_1459-RELATED"/>
    <property type="match status" value="1"/>
</dbReference>
<dbReference type="InterPro" id="IPR011659">
    <property type="entry name" value="WD40"/>
</dbReference>
<evidence type="ECO:0000256" key="3">
    <source>
        <dbReference type="ARBA" id="ARBA00023082"/>
    </source>
</evidence>
<dbReference type="InterPro" id="IPR014284">
    <property type="entry name" value="RNA_pol_sigma-70_dom"/>
</dbReference>
<dbReference type="SUPFAM" id="SSF82171">
    <property type="entry name" value="DPP6 N-terminal domain-like"/>
    <property type="match status" value="1"/>
</dbReference>
<dbReference type="Proteomes" id="UP000319576">
    <property type="component" value="Chromosome"/>
</dbReference>
<dbReference type="GO" id="GO:0003677">
    <property type="term" value="F:DNA binding"/>
    <property type="evidence" value="ECO:0007669"/>
    <property type="project" value="UniProtKB-KW"/>
</dbReference>